<feature type="coiled-coil region" evidence="1">
    <location>
        <begin position="87"/>
        <end position="114"/>
    </location>
</feature>
<accession>A0AAW1MU46</accession>
<dbReference type="SUPFAM" id="SSF53098">
    <property type="entry name" value="Ribonuclease H-like"/>
    <property type="match status" value="1"/>
</dbReference>
<protein>
    <recommendedName>
        <fullName evidence="2">Integrase catalytic domain-containing protein</fullName>
    </recommendedName>
</protein>
<dbReference type="PANTHER" id="PTHR46148">
    <property type="entry name" value="CHROMO DOMAIN-CONTAINING PROTEIN"/>
    <property type="match status" value="1"/>
</dbReference>
<keyword evidence="1" id="KW-0175">Coiled coil</keyword>
<dbReference type="PANTHER" id="PTHR46148:SF60">
    <property type="entry name" value="CHROMO DOMAIN-CONTAINING PROTEIN"/>
    <property type="match status" value="1"/>
</dbReference>
<dbReference type="InterPro" id="IPR012337">
    <property type="entry name" value="RNaseH-like_sf"/>
</dbReference>
<dbReference type="InterPro" id="IPR036397">
    <property type="entry name" value="RNaseH_sf"/>
</dbReference>
<comment type="caution">
    <text evidence="3">The sequence shown here is derived from an EMBL/GenBank/DDBJ whole genome shotgun (WGS) entry which is preliminary data.</text>
</comment>
<dbReference type="GO" id="GO:0003676">
    <property type="term" value="F:nucleic acid binding"/>
    <property type="evidence" value="ECO:0007669"/>
    <property type="project" value="InterPro"/>
</dbReference>
<organism evidence="3 4">
    <name type="scientific">Saponaria officinalis</name>
    <name type="common">Common soapwort</name>
    <name type="synonym">Lychnis saponaria</name>
    <dbReference type="NCBI Taxonomy" id="3572"/>
    <lineage>
        <taxon>Eukaryota</taxon>
        <taxon>Viridiplantae</taxon>
        <taxon>Streptophyta</taxon>
        <taxon>Embryophyta</taxon>
        <taxon>Tracheophyta</taxon>
        <taxon>Spermatophyta</taxon>
        <taxon>Magnoliopsida</taxon>
        <taxon>eudicotyledons</taxon>
        <taxon>Gunneridae</taxon>
        <taxon>Pentapetalae</taxon>
        <taxon>Caryophyllales</taxon>
        <taxon>Caryophyllaceae</taxon>
        <taxon>Caryophylleae</taxon>
        <taxon>Saponaria</taxon>
    </lineage>
</organism>
<dbReference type="Proteomes" id="UP001443914">
    <property type="component" value="Unassembled WGS sequence"/>
</dbReference>
<keyword evidence="4" id="KW-1185">Reference proteome</keyword>
<proteinExistence type="predicted"/>
<dbReference type="GO" id="GO:0015074">
    <property type="term" value="P:DNA integration"/>
    <property type="evidence" value="ECO:0007669"/>
    <property type="project" value="InterPro"/>
</dbReference>
<evidence type="ECO:0000256" key="1">
    <source>
        <dbReference type="SAM" id="Coils"/>
    </source>
</evidence>
<dbReference type="InterPro" id="IPR001584">
    <property type="entry name" value="Integrase_cat-core"/>
</dbReference>
<feature type="domain" description="Integrase catalytic" evidence="2">
    <location>
        <begin position="1"/>
        <end position="66"/>
    </location>
</feature>
<gene>
    <name evidence="3" type="ORF">RND81_02G131200</name>
</gene>
<dbReference type="Pfam" id="PF24626">
    <property type="entry name" value="SH3_Tf2-1"/>
    <property type="match status" value="1"/>
</dbReference>
<dbReference type="EMBL" id="JBDFQZ010000002">
    <property type="protein sequence ID" value="KAK9749517.1"/>
    <property type="molecule type" value="Genomic_DNA"/>
</dbReference>
<reference evidence="3" key="1">
    <citation type="submission" date="2024-03" db="EMBL/GenBank/DDBJ databases">
        <title>WGS assembly of Saponaria officinalis var. Norfolk2.</title>
        <authorList>
            <person name="Jenkins J."/>
            <person name="Shu S."/>
            <person name="Grimwood J."/>
            <person name="Barry K."/>
            <person name="Goodstein D."/>
            <person name="Schmutz J."/>
            <person name="Leebens-Mack J."/>
            <person name="Osbourn A."/>
        </authorList>
    </citation>
    <scope>NUCLEOTIDE SEQUENCE [LARGE SCALE GENOMIC DNA]</scope>
    <source>
        <strain evidence="3">JIC</strain>
    </source>
</reference>
<name>A0AAW1MU46_SAPOF</name>
<dbReference type="Gene3D" id="3.30.420.10">
    <property type="entry name" value="Ribonuclease H-like superfamily/Ribonuclease H"/>
    <property type="match status" value="1"/>
</dbReference>
<dbReference type="AlphaFoldDB" id="A0AAW1MU46"/>
<sequence length="235" mass="27009">MSTAFHPATDGQTERTIQTLEDMLRVCTMEFNDNWERCLPLIEFSYNNSYHASLGCAPFEALYGRKCRSPFCWNDASDNLGVGPQVIQDQIQDIKIIRKKLQAAQDRQQKYADKSRRSVEFTVGDKVFLKVSPMKGVRRFGLKGKLSPKYIGPYEILERIGEVAYRLALPPNLSKVHDVFHVSQLRRYMDDPSHIVTPDVIAIEPNLLYSERPVEILAREVKQLRRKSVPLVKVL</sequence>
<dbReference type="PROSITE" id="PS50994">
    <property type="entry name" value="INTEGRASE"/>
    <property type="match status" value="1"/>
</dbReference>
<evidence type="ECO:0000313" key="3">
    <source>
        <dbReference type="EMBL" id="KAK9749517.1"/>
    </source>
</evidence>
<evidence type="ECO:0000259" key="2">
    <source>
        <dbReference type="PROSITE" id="PS50994"/>
    </source>
</evidence>
<dbReference type="InterPro" id="IPR056924">
    <property type="entry name" value="SH3_Tf2-1"/>
</dbReference>
<evidence type="ECO:0000313" key="4">
    <source>
        <dbReference type="Proteomes" id="UP001443914"/>
    </source>
</evidence>